<feature type="transmembrane region" description="Helical" evidence="6">
    <location>
        <begin position="28"/>
        <end position="45"/>
    </location>
</feature>
<dbReference type="EMBL" id="JAEPCR010000177">
    <property type="protein sequence ID" value="MCG7980952.1"/>
    <property type="molecule type" value="Genomic_DNA"/>
</dbReference>
<evidence type="ECO:0000256" key="3">
    <source>
        <dbReference type="ARBA" id="ARBA00022748"/>
    </source>
</evidence>
<evidence type="ECO:0000256" key="2">
    <source>
        <dbReference type="ARBA" id="ARBA00022692"/>
    </source>
</evidence>
<keyword evidence="2 6" id="KW-0812">Transmembrane</keyword>
<dbReference type="InterPro" id="IPR045062">
    <property type="entry name" value="Cyt_c_biogenesis_CcsA/CcmC"/>
</dbReference>
<keyword evidence="4 6" id="KW-1133">Transmembrane helix</keyword>
<keyword evidence="5 6" id="KW-0472">Membrane</keyword>
<proteinExistence type="predicted"/>
<comment type="caution">
    <text evidence="8">The sequence shown here is derived from an EMBL/GenBank/DDBJ whole genome shotgun (WGS) entry which is preliminary data.</text>
</comment>
<dbReference type="AlphaFoldDB" id="A0A9E4TVK7"/>
<feature type="transmembrane region" description="Helical" evidence="6">
    <location>
        <begin position="111"/>
        <end position="133"/>
    </location>
</feature>
<sequence>MHEVLISSLFSLSFIYGLAYVFVPITRVGAPFAAVTILLLFIWAAETDPGIRLLPPTYETPWLWVHVIFGKLFLGCCLVATSLGVWLITPLKRFVRSARYMWVPQQLERQVWIWLSLAFLFHSVMLIAGAVWAQDAWGRYWDWDPLETWAFITWLCMALTLHMRSVYPLGPRTLSLLAMGVFVLAFLTFFGVPFVSVNPHQGAV</sequence>
<feature type="transmembrane region" description="Helical" evidence="6">
    <location>
        <begin position="174"/>
        <end position="195"/>
    </location>
</feature>
<feature type="transmembrane region" description="Helical" evidence="6">
    <location>
        <begin position="65"/>
        <end position="91"/>
    </location>
</feature>
<dbReference type="Pfam" id="PF01578">
    <property type="entry name" value="Cytochrom_C_asm"/>
    <property type="match status" value="1"/>
</dbReference>
<evidence type="ECO:0000256" key="5">
    <source>
        <dbReference type="ARBA" id="ARBA00023136"/>
    </source>
</evidence>
<dbReference type="GO" id="GO:0005886">
    <property type="term" value="C:plasma membrane"/>
    <property type="evidence" value="ECO:0007669"/>
    <property type="project" value="TreeGrafter"/>
</dbReference>
<dbReference type="PANTHER" id="PTHR30071:SF1">
    <property type="entry name" value="CYTOCHROME B_B6 PROTEIN-RELATED"/>
    <property type="match status" value="1"/>
</dbReference>
<evidence type="ECO:0000313" key="8">
    <source>
        <dbReference type="EMBL" id="MCG7980952.1"/>
    </source>
</evidence>
<dbReference type="InterPro" id="IPR002541">
    <property type="entry name" value="Cyt_c_assembly"/>
</dbReference>
<dbReference type="GO" id="GO:0020037">
    <property type="term" value="F:heme binding"/>
    <property type="evidence" value="ECO:0007669"/>
    <property type="project" value="InterPro"/>
</dbReference>
<feature type="transmembrane region" description="Helical" evidence="6">
    <location>
        <begin position="148"/>
        <end position="167"/>
    </location>
</feature>
<feature type="domain" description="Cytochrome c assembly protein" evidence="7">
    <location>
        <begin position="8"/>
        <end position="196"/>
    </location>
</feature>
<evidence type="ECO:0000259" key="7">
    <source>
        <dbReference type="Pfam" id="PF01578"/>
    </source>
</evidence>
<reference evidence="8" key="1">
    <citation type="journal article" date="2021" name="Proc. Natl. Acad. Sci. U.S.A.">
        <title>Global biogeography of chemosynthetic symbionts reveals both localized and globally distributed symbiont groups. .</title>
        <authorList>
            <person name="Osvatic J.T."/>
            <person name="Wilkins L.G.E."/>
            <person name="Leibrecht L."/>
            <person name="Leray M."/>
            <person name="Zauner S."/>
            <person name="Polzin J."/>
            <person name="Camacho Y."/>
            <person name="Gros O."/>
            <person name="van Gils J.A."/>
            <person name="Eisen J.A."/>
            <person name="Petersen J.M."/>
            <person name="Yuen B."/>
        </authorList>
    </citation>
    <scope>NUCLEOTIDE SEQUENCE</scope>
    <source>
        <strain evidence="8">MAGclacostrist055</strain>
    </source>
</reference>
<evidence type="ECO:0000256" key="1">
    <source>
        <dbReference type="ARBA" id="ARBA00004141"/>
    </source>
</evidence>
<dbReference type="Proteomes" id="UP000886674">
    <property type="component" value="Unassembled WGS sequence"/>
</dbReference>
<evidence type="ECO:0000256" key="6">
    <source>
        <dbReference type="SAM" id="Phobius"/>
    </source>
</evidence>
<gene>
    <name evidence="8" type="primary">ccsA</name>
    <name evidence="8" type="ORF">JAY77_22745</name>
</gene>
<feature type="transmembrane region" description="Helical" evidence="6">
    <location>
        <begin position="6"/>
        <end position="23"/>
    </location>
</feature>
<organism evidence="8 9">
    <name type="scientific">Candidatus Thiodiazotropha taylori</name>
    <dbReference type="NCBI Taxonomy" id="2792791"/>
    <lineage>
        <taxon>Bacteria</taxon>
        <taxon>Pseudomonadati</taxon>
        <taxon>Pseudomonadota</taxon>
        <taxon>Gammaproteobacteria</taxon>
        <taxon>Chromatiales</taxon>
        <taxon>Sedimenticolaceae</taxon>
        <taxon>Candidatus Thiodiazotropha</taxon>
    </lineage>
</organism>
<keyword evidence="3" id="KW-0201">Cytochrome c-type biogenesis</keyword>
<dbReference type="PANTHER" id="PTHR30071">
    <property type="entry name" value="HEME EXPORTER PROTEIN C"/>
    <property type="match status" value="1"/>
</dbReference>
<dbReference type="GO" id="GO:0017004">
    <property type="term" value="P:cytochrome complex assembly"/>
    <property type="evidence" value="ECO:0007669"/>
    <property type="project" value="UniProtKB-KW"/>
</dbReference>
<evidence type="ECO:0000313" key="9">
    <source>
        <dbReference type="Proteomes" id="UP000886674"/>
    </source>
</evidence>
<name>A0A9E4TVK7_9GAMM</name>
<protein>
    <submittedName>
        <fullName evidence="8">Cytochrome c biogenesis protein CcsA</fullName>
    </submittedName>
</protein>
<evidence type="ECO:0000256" key="4">
    <source>
        <dbReference type="ARBA" id="ARBA00022989"/>
    </source>
</evidence>
<comment type="subcellular location">
    <subcellularLocation>
        <location evidence="1">Membrane</location>
        <topology evidence="1">Multi-pass membrane protein</topology>
    </subcellularLocation>
</comment>
<accession>A0A9E4TVK7</accession>